<name>A0A424Y990_9FIRM</name>
<protein>
    <submittedName>
        <fullName evidence="1">Cell wall-binding repeat-containing protein</fullName>
    </submittedName>
</protein>
<organism evidence="1 2">
    <name type="scientific">Candidatus Syntrophonatronum acetioxidans</name>
    <dbReference type="NCBI Taxonomy" id="1795816"/>
    <lineage>
        <taxon>Bacteria</taxon>
        <taxon>Bacillati</taxon>
        <taxon>Bacillota</taxon>
        <taxon>Clostridia</taxon>
        <taxon>Eubacteriales</taxon>
        <taxon>Syntrophomonadaceae</taxon>
        <taxon>Candidatus Syntrophonatronum</taxon>
    </lineage>
</organism>
<evidence type="ECO:0000313" key="1">
    <source>
        <dbReference type="EMBL" id="RQD72887.1"/>
    </source>
</evidence>
<dbReference type="InterPro" id="IPR007253">
    <property type="entry name" value="Cell_wall-bd_2"/>
</dbReference>
<reference evidence="1 2" key="1">
    <citation type="submission" date="2018-08" db="EMBL/GenBank/DDBJ databases">
        <title>The metabolism and importance of syntrophic acetate oxidation coupled to methane or sulfide production in haloalkaline environments.</title>
        <authorList>
            <person name="Timmers P.H.A."/>
            <person name="Vavourakis C.D."/>
            <person name="Sorokin D.Y."/>
            <person name="Sinninghe Damste J.S."/>
            <person name="Muyzer G."/>
            <person name="Stams A.J.M."/>
            <person name="Plugge C.M."/>
        </authorList>
    </citation>
    <scope>NUCLEOTIDE SEQUENCE [LARGE SCALE GENOMIC DNA]</scope>
    <source>
        <strain evidence="1">MSAO_Bac1</strain>
    </source>
</reference>
<comment type="caution">
    <text evidence="1">The sequence shown here is derived from an EMBL/GenBank/DDBJ whole genome shotgun (WGS) entry which is preliminary data.</text>
</comment>
<evidence type="ECO:0000313" key="2">
    <source>
        <dbReference type="Proteomes" id="UP000285138"/>
    </source>
</evidence>
<dbReference type="Pfam" id="PF04122">
    <property type="entry name" value="CW_binding_2"/>
    <property type="match status" value="2"/>
</dbReference>
<dbReference type="PANTHER" id="PTHR30032">
    <property type="entry name" value="N-ACETYLMURAMOYL-L-ALANINE AMIDASE-RELATED"/>
    <property type="match status" value="1"/>
</dbReference>
<accession>A0A424Y990</accession>
<dbReference type="PANTHER" id="PTHR30032:SF8">
    <property type="entry name" value="GERMINATION-SPECIFIC N-ACETYLMURAMOYL-L-ALANINE AMIDASE"/>
    <property type="match status" value="1"/>
</dbReference>
<dbReference type="Proteomes" id="UP000285138">
    <property type="component" value="Unassembled WGS sequence"/>
</dbReference>
<dbReference type="AlphaFoldDB" id="A0A424Y990"/>
<sequence length="195" mass="21094">IERIAGDNRYHTAAEIGRRLSSREGEKARALVAYGNNFPDALAAASYAAREGYPILLTEKDSLPGETRRVLEELEIEGTVVAGGPAVISEKVFKELPRAVRVAGDNRYATAVELSQYFAPSSRERLAATGLDFADAVTGALLAARKDQGILLVGDKVPGEVERYVKDKKIQEVTLLGGPAVIRKDLESRLALMLD</sequence>
<feature type="non-terminal residue" evidence="1">
    <location>
        <position position="1"/>
    </location>
</feature>
<dbReference type="InterPro" id="IPR051922">
    <property type="entry name" value="Bact_Sporulation_Assoc"/>
</dbReference>
<gene>
    <name evidence="1" type="ORF">D5R97_10225</name>
</gene>
<proteinExistence type="predicted"/>
<dbReference type="Gene3D" id="3.40.50.12090">
    <property type="match status" value="1"/>
</dbReference>
<dbReference type="EMBL" id="QZAA01000289">
    <property type="protein sequence ID" value="RQD72887.1"/>
    <property type="molecule type" value="Genomic_DNA"/>
</dbReference>